<feature type="region of interest" description="Disordered" evidence="4">
    <location>
        <begin position="220"/>
        <end position="324"/>
    </location>
</feature>
<feature type="compositionally biased region" description="Low complexity" evidence="4">
    <location>
        <begin position="395"/>
        <end position="421"/>
    </location>
</feature>
<keyword evidence="2" id="KW-0378">Hydrolase</keyword>
<evidence type="ECO:0000256" key="2">
    <source>
        <dbReference type="ARBA" id="ARBA00022801"/>
    </source>
</evidence>
<comment type="similarity">
    <text evidence="1">Belongs to the glycosyl hydrolase 5 (cellulase A) family.</text>
</comment>
<dbReference type="Gene3D" id="3.20.20.80">
    <property type="entry name" value="Glycosidases"/>
    <property type="match status" value="2"/>
</dbReference>
<dbReference type="AlphaFoldDB" id="A0A5N5QPL4"/>
<dbReference type="EMBL" id="SSOP01000037">
    <property type="protein sequence ID" value="KAB5593471.1"/>
    <property type="molecule type" value="Genomic_DNA"/>
</dbReference>
<evidence type="ECO:0000256" key="4">
    <source>
        <dbReference type="SAM" id="MobiDB-lite"/>
    </source>
</evidence>
<feature type="compositionally biased region" description="Polar residues" evidence="4">
    <location>
        <begin position="266"/>
        <end position="280"/>
    </location>
</feature>
<accession>A0A5N5QPL4</accession>
<protein>
    <submittedName>
        <fullName evidence="5">Uncharacterized protein</fullName>
    </submittedName>
</protein>
<keyword evidence="3" id="KW-0326">Glycosidase</keyword>
<dbReference type="InterPro" id="IPR017853">
    <property type="entry name" value="GH"/>
</dbReference>
<evidence type="ECO:0000256" key="3">
    <source>
        <dbReference type="ARBA" id="ARBA00023295"/>
    </source>
</evidence>
<keyword evidence="6" id="KW-1185">Reference proteome</keyword>
<dbReference type="GO" id="GO:0009251">
    <property type="term" value="P:glucan catabolic process"/>
    <property type="evidence" value="ECO:0007669"/>
    <property type="project" value="TreeGrafter"/>
</dbReference>
<evidence type="ECO:0000313" key="5">
    <source>
        <dbReference type="EMBL" id="KAB5593471.1"/>
    </source>
</evidence>
<feature type="compositionally biased region" description="Polar residues" evidence="4">
    <location>
        <begin position="225"/>
        <end position="240"/>
    </location>
</feature>
<dbReference type="GO" id="GO:0009986">
    <property type="term" value="C:cell surface"/>
    <property type="evidence" value="ECO:0007669"/>
    <property type="project" value="TreeGrafter"/>
</dbReference>
<dbReference type="PANTHER" id="PTHR31297:SF42">
    <property type="entry name" value="GLYCOSIDE HYDROLASE FAMILY 5 DOMAIN-CONTAINING PROTEIN"/>
    <property type="match status" value="1"/>
</dbReference>
<dbReference type="OrthoDB" id="62120at2759"/>
<organism evidence="5 6">
    <name type="scientific">Ceratobasidium theobromae</name>
    <dbReference type="NCBI Taxonomy" id="1582974"/>
    <lineage>
        <taxon>Eukaryota</taxon>
        <taxon>Fungi</taxon>
        <taxon>Dikarya</taxon>
        <taxon>Basidiomycota</taxon>
        <taxon>Agaricomycotina</taxon>
        <taxon>Agaricomycetes</taxon>
        <taxon>Cantharellales</taxon>
        <taxon>Ceratobasidiaceae</taxon>
        <taxon>Ceratobasidium</taxon>
    </lineage>
</organism>
<dbReference type="GO" id="GO:0008422">
    <property type="term" value="F:beta-glucosidase activity"/>
    <property type="evidence" value="ECO:0007669"/>
    <property type="project" value="TreeGrafter"/>
</dbReference>
<feature type="compositionally biased region" description="Acidic residues" evidence="4">
    <location>
        <begin position="314"/>
        <end position="324"/>
    </location>
</feature>
<reference evidence="5 6" key="1">
    <citation type="journal article" date="2019" name="Fungal Biol. Biotechnol.">
        <title>Draft genome sequence of fastidious pathogen Ceratobasidium theobromae, which causes vascular-streak dieback in Theobroma cacao.</title>
        <authorList>
            <person name="Ali S.S."/>
            <person name="Asman A."/>
            <person name="Shao J."/>
            <person name="Firmansyah A.P."/>
            <person name="Susilo A.W."/>
            <person name="Rosmana A."/>
            <person name="McMahon P."/>
            <person name="Junaid M."/>
            <person name="Guest D."/>
            <person name="Kheng T.Y."/>
            <person name="Meinhardt L.W."/>
            <person name="Bailey B.A."/>
        </authorList>
    </citation>
    <scope>NUCLEOTIDE SEQUENCE [LARGE SCALE GENOMIC DNA]</scope>
    <source>
        <strain evidence="5 6">CT2</strain>
    </source>
</reference>
<dbReference type="InterPro" id="IPR050386">
    <property type="entry name" value="Glycosyl_hydrolase_5"/>
</dbReference>
<evidence type="ECO:0000256" key="1">
    <source>
        <dbReference type="ARBA" id="ARBA00005641"/>
    </source>
</evidence>
<proteinExistence type="inferred from homology"/>
<gene>
    <name evidence="5" type="ORF">CTheo_3105</name>
</gene>
<comment type="caution">
    <text evidence="5">The sequence shown here is derived from an EMBL/GenBank/DDBJ whole genome shotgun (WGS) entry which is preliminary data.</text>
</comment>
<evidence type="ECO:0000313" key="6">
    <source>
        <dbReference type="Proteomes" id="UP000383932"/>
    </source>
</evidence>
<dbReference type="SUPFAM" id="SSF51445">
    <property type="entry name" value="(Trans)glycosidases"/>
    <property type="match status" value="2"/>
</dbReference>
<dbReference type="Proteomes" id="UP000383932">
    <property type="component" value="Unassembled WGS sequence"/>
</dbReference>
<name>A0A5N5QPL4_9AGAM</name>
<feature type="compositionally biased region" description="Low complexity" evidence="4">
    <location>
        <begin position="241"/>
        <end position="256"/>
    </location>
</feature>
<dbReference type="PANTHER" id="PTHR31297">
    <property type="entry name" value="GLUCAN ENDO-1,6-BETA-GLUCOSIDASE B"/>
    <property type="match status" value="1"/>
</dbReference>
<feature type="compositionally biased region" description="Polar residues" evidence="4">
    <location>
        <begin position="292"/>
        <end position="303"/>
    </location>
</feature>
<sequence>MARPRRRCLQDAVSDGGSPSLLACADDAEIRGRRGTHGMLCAHHRHPPTLDARHIARRADQLAPADRPPGQEFVFCRTQLARIHAAHDLARIADMDIEAQYDGQRADLELSLTTPELTWRWDAFALRPSHAADILSQHLFLPMVSLTSVAVGLADWSHVEQQLDKTSKTARVTPHNHVRALFTKPIVASGLARISQIWDHVPEHQLHPIVHDLDDLGPHPLDFATSDQDVRSSTRCLQNRSSSPVASPAPLSNASATEDEDDEGATQAQLSPQSRLSAHSQPPPVHPRLSVVSKSARSTSQPQPAAGLKRTVDDSDSDSDDERAEELRRRMFGATRGGIARKKCPPKKLLFMHIIWLVVALAHTAHAAGPKQCRVVKRHGGGTPAQDVLTYRPWSATTRSTSSSATPTPAPTTSATPRPTSFDYSRDKIRGVNLGGWLLLEPWITPSLFENTGNDNIVDEYTFNTLQDAKTVQNVLSKHWDTWIVEDDLKRIAQAGLNHVRRVQRSPPVMPNELSDLGERCEEREPDVGRCGLVSADVWNGRIRQRRHHDPTLKRGKSPTLLLEFGLIVGQPSGFYPDVLSVLQDYYRRAYTLVRTTSSHLQIALHDGFQPLDQWSTSTLPSSTNSIMDTHIYQIFNTQQVAMSWSDKLKATCTYGDQLANYIARPDGFRTYVGEWTTSFTDCAKWLNGRGVGARLDGSRDGSQFVMTCDGLTGSMDKFSDDHKTWMRRYFDAQVVAFERASGLKWLMSGVTPKG</sequence>
<feature type="region of interest" description="Disordered" evidence="4">
    <location>
        <begin position="382"/>
        <end position="422"/>
    </location>
</feature>
<dbReference type="GO" id="GO:0005576">
    <property type="term" value="C:extracellular region"/>
    <property type="evidence" value="ECO:0007669"/>
    <property type="project" value="TreeGrafter"/>
</dbReference>